<dbReference type="PROSITE" id="PS00197">
    <property type="entry name" value="2FE2S_FER_1"/>
    <property type="match status" value="1"/>
</dbReference>
<dbReference type="RefSeq" id="WP_369454440.1">
    <property type="nucleotide sequence ID" value="NZ_JBGCUO010000001.1"/>
</dbReference>
<dbReference type="PRINTS" id="PR00371">
    <property type="entry name" value="FPNCR"/>
</dbReference>
<dbReference type="InterPro" id="IPR050415">
    <property type="entry name" value="MRET"/>
</dbReference>
<dbReference type="EMBL" id="JBGCUO010000001">
    <property type="protein sequence ID" value="MEY1661193.1"/>
    <property type="molecule type" value="Genomic_DNA"/>
</dbReference>
<evidence type="ECO:0000313" key="4">
    <source>
        <dbReference type="EMBL" id="MEY1661193.1"/>
    </source>
</evidence>
<dbReference type="Gene3D" id="2.40.30.10">
    <property type="entry name" value="Translation factors"/>
    <property type="match status" value="1"/>
</dbReference>
<dbReference type="Pfam" id="PF00970">
    <property type="entry name" value="FAD_binding_6"/>
    <property type="match status" value="1"/>
</dbReference>
<dbReference type="InterPro" id="IPR039261">
    <property type="entry name" value="FNR_nucleotide-bd"/>
</dbReference>
<dbReference type="InterPro" id="IPR017938">
    <property type="entry name" value="Riboflavin_synthase-like_b-brl"/>
</dbReference>
<dbReference type="Proteomes" id="UP001562065">
    <property type="component" value="Unassembled WGS sequence"/>
</dbReference>
<dbReference type="InterPro" id="IPR036010">
    <property type="entry name" value="2Fe-2S_ferredoxin-like_sf"/>
</dbReference>
<name>A0ABV4AEA7_9GAMM</name>
<sequence length="341" mass="36896">MFSWFKKNKNHSAWVNQHAVPVAARETLLQAGLRAGLDMPYSCRVGGCGTCKCKLVDGKVRQLTDFSYVLSEQEMQQGYILACQSVPLGEIRVEAVLDRPLAAAQQVGGRVLAQQRLTHDIMLLRVRLDDSLRYLAGQYVELSVASLPGVARNYSFATAPSHDGIAEFFVRRVPGGLFSAHINDQQLVGEAVSLRGPLGDFHLHPGTGPLLMVAGGSGLAPIRAILQDAAAQGLARPVRVLFGARRQQDLYLLDELEQLARQWPAAFSVLPVLSEPGDDDWTGARGLITEHFGAVSADTDAYLCGPPVMVDAASDVLRQQGIDPARIHADRFLTQPLAAAV</sequence>
<evidence type="ECO:0000313" key="5">
    <source>
        <dbReference type="Proteomes" id="UP001562065"/>
    </source>
</evidence>
<comment type="cofactor">
    <cofactor evidence="1">
        <name>[2Fe-2S] cluster</name>
        <dbReference type="ChEBI" id="CHEBI:190135"/>
    </cofactor>
</comment>
<evidence type="ECO:0000259" key="3">
    <source>
        <dbReference type="PROSITE" id="PS51384"/>
    </source>
</evidence>
<dbReference type="PANTHER" id="PTHR47354">
    <property type="entry name" value="NADH OXIDOREDUCTASE HCR"/>
    <property type="match status" value="1"/>
</dbReference>
<dbReference type="PANTHER" id="PTHR47354:SF5">
    <property type="entry name" value="PROTEIN RFBI"/>
    <property type="match status" value="1"/>
</dbReference>
<dbReference type="Pfam" id="PF00111">
    <property type="entry name" value="Fer2"/>
    <property type="match status" value="1"/>
</dbReference>
<dbReference type="SUPFAM" id="SSF52343">
    <property type="entry name" value="Ferredoxin reductase-like, C-terminal NADP-linked domain"/>
    <property type="match status" value="1"/>
</dbReference>
<dbReference type="Gene3D" id="3.40.50.80">
    <property type="entry name" value="Nucleotide-binding domain of ferredoxin-NADP reductase (FNR) module"/>
    <property type="match status" value="1"/>
</dbReference>
<dbReference type="PROSITE" id="PS51384">
    <property type="entry name" value="FAD_FR"/>
    <property type="match status" value="1"/>
</dbReference>
<keyword evidence="5" id="KW-1185">Reference proteome</keyword>
<dbReference type="CDD" id="cd00207">
    <property type="entry name" value="fer2"/>
    <property type="match status" value="1"/>
</dbReference>
<organism evidence="4 5">
    <name type="scientific">Isoalcanivorax beigongshangi</name>
    <dbReference type="NCBI Taxonomy" id="3238810"/>
    <lineage>
        <taxon>Bacteria</taxon>
        <taxon>Pseudomonadati</taxon>
        <taxon>Pseudomonadota</taxon>
        <taxon>Gammaproteobacteria</taxon>
        <taxon>Oceanospirillales</taxon>
        <taxon>Alcanivoracaceae</taxon>
        <taxon>Isoalcanivorax</taxon>
    </lineage>
</organism>
<dbReference type="Pfam" id="PF00175">
    <property type="entry name" value="NAD_binding_1"/>
    <property type="match status" value="1"/>
</dbReference>
<comment type="caution">
    <text evidence="4">The sequence shown here is derived from an EMBL/GenBank/DDBJ whole genome shotgun (WGS) entry which is preliminary data.</text>
</comment>
<dbReference type="InterPro" id="IPR001041">
    <property type="entry name" value="2Fe-2S_ferredoxin-type"/>
</dbReference>
<dbReference type="InterPro" id="IPR017927">
    <property type="entry name" value="FAD-bd_FR_type"/>
</dbReference>
<evidence type="ECO:0000256" key="1">
    <source>
        <dbReference type="ARBA" id="ARBA00034078"/>
    </source>
</evidence>
<dbReference type="SUPFAM" id="SSF54292">
    <property type="entry name" value="2Fe-2S ferredoxin-like"/>
    <property type="match status" value="1"/>
</dbReference>
<feature type="domain" description="FAD-binding FR-type" evidence="3">
    <location>
        <begin position="104"/>
        <end position="204"/>
    </location>
</feature>
<dbReference type="Gene3D" id="3.10.20.30">
    <property type="match status" value="1"/>
</dbReference>
<dbReference type="InterPro" id="IPR012675">
    <property type="entry name" value="Beta-grasp_dom_sf"/>
</dbReference>
<reference evidence="4 5" key="1">
    <citation type="submission" date="2024-07" db="EMBL/GenBank/DDBJ databases">
        <authorList>
            <person name="Ren Q."/>
        </authorList>
    </citation>
    <scope>NUCLEOTIDE SEQUENCE [LARGE SCALE GENOMIC DNA]</scope>
    <source>
        <strain evidence="4 5">REN37</strain>
    </source>
</reference>
<dbReference type="PROSITE" id="PS51085">
    <property type="entry name" value="2FE2S_FER_2"/>
    <property type="match status" value="1"/>
</dbReference>
<gene>
    <name evidence="4" type="ORF">AB5I84_03420</name>
</gene>
<dbReference type="InterPro" id="IPR001433">
    <property type="entry name" value="OxRdtase_FAD/NAD-bd"/>
</dbReference>
<dbReference type="InterPro" id="IPR008333">
    <property type="entry name" value="Cbr1-like_FAD-bd_dom"/>
</dbReference>
<protein>
    <submittedName>
        <fullName evidence="4">2Fe-2S iron-sulfur cluster-binding protein</fullName>
    </submittedName>
</protein>
<evidence type="ECO:0000259" key="2">
    <source>
        <dbReference type="PROSITE" id="PS51085"/>
    </source>
</evidence>
<feature type="domain" description="2Fe-2S ferredoxin-type" evidence="2">
    <location>
        <begin position="11"/>
        <end position="99"/>
    </location>
</feature>
<dbReference type="InterPro" id="IPR006058">
    <property type="entry name" value="2Fe2S_fd_BS"/>
</dbReference>
<proteinExistence type="predicted"/>
<dbReference type="PRINTS" id="PR00410">
    <property type="entry name" value="PHEHYDRXLASE"/>
</dbReference>
<dbReference type="SUPFAM" id="SSF63380">
    <property type="entry name" value="Riboflavin synthase domain-like"/>
    <property type="match status" value="1"/>
</dbReference>
<accession>A0ABV4AEA7</accession>
<dbReference type="InterPro" id="IPR001709">
    <property type="entry name" value="Flavoprot_Pyr_Nucl_cyt_Rdtase"/>
</dbReference>